<dbReference type="PANTHER" id="PTHR31793:SF24">
    <property type="entry name" value="LONG-CHAIN ACYL-COA THIOESTERASE FADM"/>
    <property type="match status" value="1"/>
</dbReference>
<sequence length="176" mass="19521">MSRTKICAVALDPDALDTDALDPNARAAGSGYHLDIPVALRWGDMDINNHINNVQISRIFEESRVRSFFEWMPDRPRKFSFLVARQDIEFSAPVHYSLDPVHVRTCIGRVGRSSFVMALRLFDQSGTLCATAETTMVVVDPDTGRPTPIPDDARGLLSARLGEPVRFHTPRTNAAG</sequence>
<dbReference type="SUPFAM" id="SSF54637">
    <property type="entry name" value="Thioesterase/thiol ester dehydrase-isomerase"/>
    <property type="match status" value="1"/>
</dbReference>
<comment type="caution">
    <text evidence="1">The sequence shown here is derived from an EMBL/GenBank/DDBJ whole genome shotgun (WGS) entry which is preliminary data.</text>
</comment>
<dbReference type="Pfam" id="PF13279">
    <property type="entry name" value="4HBT_2"/>
    <property type="match status" value="1"/>
</dbReference>
<dbReference type="Proteomes" id="UP000234662">
    <property type="component" value="Unassembled WGS sequence"/>
</dbReference>
<dbReference type="AlphaFoldDB" id="A0A2I1R4I4"/>
<name>A0A2I1R4I4_9ACTN</name>
<dbReference type="GO" id="GO:0047617">
    <property type="term" value="F:fatty acyl-CoA hydrolase activity"/>
    <property type="evidence" value="ECO:0007669"/>
    <property type="project" value="TreeGrafter"/>
</dbReference>
<dbReference type="CDD" id="cd00586">
    <property type="entry name" value="4HBT"/>
    <property type="match status" value="1"/>
</dbReference>
<dbReference type="InterPro" id="IPR050563">
    <property type="entry name" value="4-hydroxybenzoyl-CoA_TE"/>
</dbReference>
<reference evidence="1 2" key="1">
    <citation type="submission" date="2017-12" db="EMBL/GenBank/DDBJ databases">
        <title>Phylogenetic diversity of female urinary microbiome.</title>
        <authorList>
            <person name="Thomas-White K."/>
            <person name="Wolfe A.J."/>
        </authorList>
    </citation>
    <scope>NUCLEOTIDE SEQUENCE [LARGE SCALE GENOMIC DNA]</scope>
    <source>
        <strain evidence="1 2">UMB0777</strain>
    </source>
</reference>
<evidence type="ECO:0000313" key="1">
    <source>
        <dbReference type="EMBL" id="PKZ64036.1"/>
    </source>
</evidence>
<organism evidence="1 2">
    <name type="scientific">Gordonia terrae</name>
    <dbReference type="NCBI Taxonomy" id="2055"/>
    <lineage>
        <taxon>Bacteria</taxon>
        <taxon>Bacillati</taxon>
        <taxon>Actinomycetota</taxon>
        <taxon>Actinomycetes</taxon>
        <taxon>Mycobacteriales</taxon>
        <taxon>Gordoniaceae</taxon>
        <taxon>Gordonia</taxon>
    </lineage>
</organism>
<evidence type="ECO:0000313" key="2">
    <source>
        <dbReference type="Proteomes" id="UP000234662"/>
    </source>
</evidence>
<dbReference type="EMBL" id="PKJC01000017">
    <property type="protein sequence ID" value="PKZ64036.1"/>
    <property type="molecule type" value="Genomic_DNA"/>
</dbReference>
<dbReference type="Gene3D" id="3.10.129.10">
    <property type="entry name" value="Hotdog Thioesterase"/>
    <property type="match status" value="1"/>
</dbReference>
<proteinExistence type="predicted"/>
<dbReference type="PANTHER" id="PTHR31793">
    <property type="entry name" value="4-HYDROXYBENZOYL-COA THIOESTERASE FAMILY MEMBER"/>
    <property type="match status" value="1"/>
</dbReference>
<dbReference type="InterPro" id="IPR029069">
    <property type="entry name" value="HotDog_dom_sf"/>
</dbReference>
<dbReference type="STRING" id="2055.BCM27_13940"/>
<protein>
    <submittedName>
        <fullName evidence="1">Acyl-CoA thioesterase</fullName>
    </submittedName>
</protein>
<accession>A0A2I1R4I4</accession>
<gene>
    <name evidence="1" type="ORF">CYJ73_19110</name>
</gene>